<evidence type="ECO:0000313" key="4">
    <source>
        <dbReference type="EMBL" id="KAI7838276.1"/>
    </source>
</evidence>
<accession>A0AAD5DLA4</accession>
<dbReference type="Pfam" id="PF01476">
    <property type="entry name" value="LysM"/>
    <property type="match status" value="2"/>
</dbReference>
<dbReference type="SMART" id="SM00257">
    <property type="entry name" value="LysM"/>
    <property type="match status" value="2"/>
</dbReference>
<dbReference type="SUPFAM" id="SSF54106">
    <property type="entry name" value="LysM domain"/>
    <property type="match status" value="1"/>
</dbReference>
<name>A0AAD5DLA4_9CHLO</name>
<keyword evidence="5" id="KW-1185">Reference proteome</keyword>
<proteinExistence type="predicted"/>
<organism evidence="4 5">
    <name type="scientific">Chlorella ohadii</name>
    <dbReference type="NCBI Taxonomy" id="2649997"/>
    <lineage>
        <taxon>Eukaryota</taxon>
        <taxon>Viridiplantae</taxon>
        <taxon>Chlorophyta</taxon>
        <taxon>core chlorophytes</taxon>
        <taxon>Trebouxiophyceae</taxon>
        <taxon>Chlorellales</taxon>
        <taxon>Chlorellaceae</taxon>
        <taxon>Chlorella clade</taxon>
        <taxon>Chlorella</taxon>
    </lineage>
</organism>
<dbReference type="InterPro" id="IPR018392">
    <property type="entry name" value="LysM"/>
</dbReference>
<evidence type="ECO:0000256" key="1">
    <source>
        <dbReference type="SAM" id="MobiDB-lite"/>
    </source>
</evidence>
<dbReference type="CDD" id="cd00118">
    <property type="entry name" value="LysM"/>
    <property type="match status" value="1"/>
</dbReference>
<feature type="region of interest" description="Disordered" evidence="1">
    <location>
        <begin position="88"/>
        <end position="135"/>
    </location>
</feature>
<feature type="compositionally biased region" description="Basic and acidic residues" evidence="1">
    <location>
        <begin position="88"/>
        <end position="125"/>
    </location>
</feature>
<dbReference type="PROSITE" id="PS51782">
    <property type="entry name" value="LYSM"/>
    <property type="match status" value="2"/>
</dbReference>
<keyword evidence="2" id="KW-0732">Signal</keyword>
<reference evidence="4" key="1">
    <citation type="submission" date="2020-11" db="EMBL/GenBank/DDBJ databases">
        <title>Chlorella ohadii genome sequencing and assembly.</title>
        <authorList>
            <person name="Murik O."/>
            <person name="Treves H."/>
            <person name="Kedem I."/>
            <person name="Shotland Y."/>
            <person name="Kaplan A."/>
        </authorList>
    </citation>
    <scope>NUCLEOTIDE SEQUENCE</scope>
    <source>
        <strain evidence="4">1</strain>
    </source>
</reference>
<feature type="signal peptide" evidence="2">
    <location>
        <begin position="1"/>
        <end position="24"/>
    </location>
</feature>
<dbReference type="Proteomes" id="UP001205105">
    <property type="component" value="Unassembled WGS sequence"/>
</dbReference>
<dbReference type="EMBL" id="JADXDR010000130">
    <property type="protein sequence ID" value="KAI7838276.1"/>
    <property type="molecule type" value="Genomic_DNA"/>
</dbReference>
<gene>
    <name evidence="4" type="ORF">COHA_007930</name>
</gene>
<evidence type="ECO:0000259" key="3">
    <source>
        <dbReference type="PROSITE" id="PS51782"/>
    </source>
</evidence>
<feature type="chain" id="PRO_5042046010" description="LysM domain-containing protein" evidence="2">
    <location>
        <begin position="25"/>
        <end position="183"/>
    </location>
</feature>
<dbReference type="AlphaFoldDB" id="A0AAD5DLA4"/>
<protein>
    <recommendedName>
        <fullName evidence="3">LysM domain-containing protein</fullName>
    </recommendedName>
</protein>
<comment type="caution">
    <text evidence="4">The sequence shown here is derived from an EMBL/GenBank/DDBJ whole genome shotgun (WGS) entry which is preliminary data.</text>
</comment>
<feature type="domain" description="LysM" evidence="3">
    <location>
        <begin position="31"/>
        <end position="77"/>
    </location>
</feature>
<feature type="domain" description="LysM" evidence="3">
    <location>
        <begin position="136"/>
        <end position="181"/>
    </location>
</feature>
<evidence type="ECO:0000256" key="2">
    <source>
        <dbReference type="SAM" id="SignalP"/>
    </source>
</evidence>
<dbReference type="Gene3D" id="3.10.350.10">
    <property type="entry name" value="LysM domain"/>
    <property type="match status" value="2"/>
</dbReference>
<evidence type="ECO:0000313" key="5">
    <source>
        <dbReference type="Proteomes" id="UP001205105"/>
    </source>
</evidence>
<dbReference type="InterPro" id="IPR036779">
    <property type="entry name" value="LysM_dom_sf"/>
</dbReference>
<sequence length="183" mass="21107">MAPSLRSGLLLLGLLVVIAPAVQGRRLLTGCKHKVSGHGQSLRDVAEDYHVDYHDLLQRNEHIHDPHWLHPGTSVNLPSRACRDDDKWDNKWDDDKWDHKWGHKDDDHKKEQKKHEPEPKHKPEPPHPAPAPSGHCTYEVVEGDYLYKIAEEYHIKLDELLKLNTHIDDPHLIYPGDKINVPC</sequence>